<sequence length="79" mass="8978">MCSVDCIFAELVTKTALFAADSELQQLLHIFRLLGTPNEEIYTQSFWSLLELLELVTTVCFSQKTLQCRLCKVMNSQAT</sequence>
<comment type="caution">
    <text evidence="1">The sequence shown here is derived from an EMBL/GenBank/DDBJ whole genome shotgun (WGS) entry which is preliminary data.</text>
</comment>
<evidence type="ECO:0000313" key="1">
    <source>
        <dbReference type="EMBL" id="KAI3720502.1"/>
    </source>
</evidence>
<proteinExistence type="predicted"/>
<protein>
    <submittedName>
        <fullName evidence="1">Uncharacterized protein</fullName>
    </submittedName>
</protein>
<keyword evidence="2" id="KW-1185">Reference proteome</keyword>
<organism evidence="1 2">
    <name type="scientific">Cichorium intybus</name>
    <name type="common">Chicory</name>
    <dbReference type="NCBI Taxonomy" id="13427"/>
    <lineage>
        <taxon>Eukaryota</taxon>
        <taxon>Viridiplantae</taxon>
        <taxon>Streptophyta</taxon>
        <taxon>Embryophyta</taxon>
        <taxon>Tracheophyta</taxon>
        <taxon>Spermatophyta</taxon>
        <taxon>Magnoliopsida</taxon>
        <taxon>eudicotyledons</taxon>
        <taxon>Gunneridae</taxon>
        <taxon>Pentapetalae</taxon>
        <taxon>asterids</taxon>
        <taxon>campanulids</taxon>
        <taxon>Asterales</taxon>
        <taxon>Asteraceae</taxon>
        <taxon>Cichorioideae</taxon>
        <taxon>Cichorieae</taxon>
        <taxon>Cichoriinae</taxon>
        <taxon>Cichorium</taxon>
    </lineage>
</organism>
<gene>
    <name evidence="1" type="ORF">L2E82_31489</name>
</gene>
<dbReference type="EMBL" id="CM042014">
    <property type="protein sequence ID" value="KAI3720502.1"/>
    <property type="molecule type" value="Genomic_DNA"/>
</dbReference>
<dbReference type="Proteomes" id="UP001055811">
    <property type="component" value="Linkage Group LG06"/>
</dbReference>
<reference evidence="2" key="1">
    <citation type="journal article" date="2022" name="Mol. Ecol. Resour.">
        <title>The genomes of chicory, endive, great burdock and yacon provide insights into Asteraceae palaeo-polyploidization history and plant inulin production.</title>
        <authorList>
            <person name="Fan W."/>
            <person name="Wang S."/>
            <person name="Wang H."/>
            <person name="Wang A."/>
            <person name="Jiang F."/>
            <person name="Liu H."/>
            <person name="Zhao H."/>
            <person name="Xu D."/>
            <person name="Zhang Y."/>
        </authorList>
    </citation>
    <scope>NUCLEOTIDE SEQUENCE [LARGE SCALE GENOMIC DNA]</scope>
    <source>
        <strain evidence="2">cv. Punajuju</strain>
    </source>
</reference>
<name>A0ACB9BDA9_CICIN</name>
<accession>A0ACB9BDA9</accession>
<reference evidence="1 2" key="2">
    <citation type="journal article" date="2022" name="Mol. Ecol. Resour.">
        <title>The genomes of chicory, endive, great burdock and yacon provide insights into Asteraceae paleo-polyploidization history and plant inulin production.</title>
        <authorList>
            <person name="Fan W."/>
            <person name="Wang S."/>
            <person name="Wang H."/>
            <person name="Wang A."/>
            <person name="Jiang F."/>
            <person name="Liu H."/>
            <person name="Zhao H."/>
            <person name="Xu D."/>
            <person name="Zhang Y."/>
        </authorList>
    </citation>
    <scope>NUCLEOTIDE SEQUENCE [LARGE SCALE GENOMIC DNA]</scope>
    <source>
        <strain evidence="2">cv. Punajuju</strain>
        <tissue evidence="1">Leaves</tissue>
    </source>
</reference>
<evidence type="ECO:0000313" key="2">
    <source>
        <dbReference type="Proteomes" id="UP001055811"/>
    </source>
</evidence>